<dbReference type="OrthoDB" id="192739at2"/>
<feature type="domain" description="VOC" evidence="1">
    <location>
        <begin position="2"/>
        <end position="117"/>
    </location>
</feature>
<accession>A0A5S9IMS9</accession>
<evidence type="ECO:0000313" key="3">
    <source>
        <dbReference type="Proteomes" id="UP000326354"/>
    </source>
</evidence>
<dbReference type="Proteomes" id="UP000326354">
    <property type="component" value="Chromosome"/>
</dbReference>
<proteinExistence type="predicted"/>
<organism evidence="2 3">
    <name type="scientific">Uabimicrobium amorphum</name>
    <dbReference type="NCBI Taxonomy" id="2596890"/>
    <lineage>
        <taxon>Bacteria</taxon>
        <taxon>Pseudomonadati</taxon>
        <taxon>Planctomycetota</taxon>
        <taxon>Candidatus Uabimicrobiia</taxon>
        <taxon>Candidatus Uabimicrobiales</taxon>
        <taxon>Candidatus Uabimicrobiaceae</taxon>
        <taxon>Candidatus Uabimicrobium</taxon>
    </lineage>
</organism>
<dbReference type="Gene3D" id="3.10.180.10">
    <property type="entry name" value="2,3-Dihydroxybiphenyl 1,2-Dioxygenase, domain 1"/>
    <property type="match status" value="1"/>
</dbReference>
<dbReference type="PROSITE" id="PS51819">
    <property type="entry name" value="VOC"/>
    <property type="match status" value="1"/>
</dbReference>
<protein>
    <recommendedName>
        <fullName evidence="1">VOC domain-containing protein</fullName>
    </recommendedName>
</protein>
<dbReference type="InterPro" id="IPR037523">
    <property type="entry name" value="VOC_core"/>
</dbReference>
<dbReference type="RefSeq" id="WP_151968565.1">
    <property type="nucleotide sequence ID" value="NZ_AP019860.1"/>
</dbReference>
<sequence>MQITKLELHTSCLQQQRKFYHEVLELPIVEENQNSFTVKTGTTALVFSQAPNTSSNPFYHFAFNIPHNQFAAAKAWLASRTMVINTNGKEDYHFEAWNAHAFYFLDPQQNIVEFIARHNLSNESNAPFSSESILSVSEIGLPVRSVSTTCEYLKQNLSINTWQSYEDVFAAMGDENGLFILNYIERPWIPIAATPGIFPTTISLVGDFTEFTLEDAMYKIVPTAK</sequence>
<keyword evidence="3" id="KW-1185">Reference proteome</keyword>
<dbReference type="KEGG" id="uam:UABAM_02766"/>
<evidence type="ECO:0000259" key="1">
    <source>
        <dbReference type="PROSITE" id="PS51819"/>
    </source>
</evidence>
<reference evidence="2 3" key="1">
    <citation type="submission" date="2019-08" db="EMBL/GenBank/DDBJ databases">
        <title>Complete genome sequence of Candidatus Uab amorphum.</title>
        <authorList>
            <person name="Shiratori T."/>
            <person name="Suzuki S."/>
            <person name="Kakizawa Y."/>
            <person name="Ishida K."/>
        </authorList>
    </citation>
    <scope>NUCLEOTIDE SEQUENCE [LARGE SCALE GENOMIC DNA]</scope>
    <source>
        <strain evidence="2 3">SRT547</strain>
    </source>
</reference>
<evidence type="ECO:0000313" key="2">
    <source>
        <dbReference type="EMBL" id="BBM84407.1"/>
    </source>
</evidence>
<dbReference type="SUPFAM" id="SSF54593">
    <property type="entry name" value="Glyoxalase/Bleomycin resistance protein/Dihydroxybiphenyl dioxygenase"/>
    <property type="match status" value="1"/>
</dbReference>
<dbReference type="AlphaFoldDB" id="A0A5S9IMS9"/>
<gene>
    <name evidence="2" type="ORF">UABAM_02766</name>
</gene>
<dbReference type="InterPro" id="IPR029068">
    <property type="entry name" value="Glyas_Bleomycin-R_OHBP_Dase"/>
</dbReference>
<dbReference type="EMBL" id="AP019860">
    <property type="protein sequence ID" value="BBM84407.1"/>
    <property type="molecule type" value="Genomic_DNA"/>
</dbReference>
<name>A0A5S9IMS9_UABAM</name>